<keyword evidence="6" id="KW-0934">Plastid</keyword>
<dbReference type="GO" id="GO:0009507">
    <property type="term" value="C:chloroplast"/>
    <property type="evidence" value="ECO:0007669"/>
    <property type="project" value="UniProtKB-SubCell"/>
</dbReference>
<dbReference type="PANTHER" id="PTHR13479:SF40">
    <property type="entry name" value="SMALL RIBOSOMAL SUBUNIT PROTEIN BS18M"/>
    <property type="match status" value="1"/>
</dbReference>
<evidence type="ECO:0000256" key="5">
    <source>
        <dbReference type="RuleBase" id="RU003910"/>
    </source>
</evidence>
<dbReference type="GeneID" id="38462375"/>
<dbReference type="PRINTS" id="PR00974">
    <property type="entry name" value="RIBOSOMALS18"/>
</dbReference>
<comment type="subcellular location">
    <subcellularLocation>
        <location evidence="4">Plastid</location>
        <location evidence="4">Chloroplast</location>
    </subcellularLocation>
</comment>
<evidence type="ECO:0000256" key="1">
    <source>
        <dbReference type="ARBA" id="ARBA00005589"/>
    </source>
</evidence>
<gene>
    <name evidence="4 6" type="primary">rps18</name>
</gene>
<dbReference type="InterPro" id="IPR036870">
    <property type="entry name" value="Ribosomal_bS18_sf"/>
</dbReference>
<dbReference type="Gene3D" id="4.10.640.10">
    <property type="entry name" value="Ribosomal protein S18"/>
    <property type="match status" value="1"/>
</dbReference>
<dbReference type="AlphaFoldDB" id="A0A3G3LLA8"/>
<comment type="subunit">
    <text evidence="4">Part of the 30S ribosomal subunit.</text>
</comment>
<comment type="similarity">
    <text evidence="1 4 5">Belongs to the bacterial ribosomal protein bS18 family.</text>
</comment>
<protein>
    <recommendedName>
        <fullName evidence="4">Small ribosomal subunit protein bS18c</fullName>
    </recommendedName>
</protein>
<evidence type="ECO:0000256" key="2">
    <source>
        <dbReference type="ARBA" id="ARBA00022980"/>
    </source>
</evidence>
<keyword evidence="4" id="KW-0699">rRNA-binding</keyword>
<evidence type="ECO:0000256" key="3">
    <source>
        <dbReference type="ARBA" id="ARBA00023274"/>
    </source>
</evidence>
<dbReference type="GO" id="GO:0005763">
    <property type="term" value="C:mitochondrial small ribosomal subunit"/>
    <property type="evidence" value="ECO:0007669"/>
    <property type="project" value="TreeGrafter"/>
</dbReference>
<dbReference type="NCBIfam" id="TIGR00165">
    <property type="entry name" value="S18"/>
    <property type="match status" value="1"/>
</dbReference>
<keyword evidence="4" id="KW-0694">RNA-binding</keyword>
<keyword evidence="3 4" id="KW-0687">Ribonucleoprotein</keyword>
<dbReference type="GO" id="GO:0006412">
    <property type="term" value="P:translation"/>
    <property type="evidence" value="ECO:0007669"/>
    <property type="project" value="UniProtKB-UniRule"/>
</dbReference>
<dbReference type="RefSeq" id="YP_009540977.1">
    <property type="nucleotide sequence ID" value="NC_039969.1"/>
</dbReference>
<dbReference type="PANTHER" id="PTHR13479">
    <property type="entry name" value="30S RIBOSOMAL PROTEIN S18"/>
    <property type="match status" value="1"/>
</dbReference>
<dbReference type="HAMAP" id="MF_00270">
    <property type="entry name" value="Ribosomal_bS18"/>
    <property type="match status" value="1"/>
</dbReference>
<proteinExistence type="inferred from homology"/>
<accession>A0A3G3LLA8</accession>
<dbReference type="GO" id="GO:0003735">
    <property type="term" value="F:structural constituent of ribosome"/>
    <property type="evidence" value="ECO:0007669"/>
    <property type="project" value="InterPro"/>
</dbReference>
<dbReference type="InterPro" id="IPR001648">
    <property type="entry name" value="Ribosomal_bS18"/>
</dbReference>
<dbReference type="Pfam" id="PF01084">
    <property type="entry name" value="Ribosomal_S18"/>
    <property type="match status" value="1"/>
</dbReference>
<evidence type="ECO:0000256" key="4">
    <source>
        <dbReference type="HAMAP-Rule" id="MF_00270"/>
    </source>
</evidence>
<keyword evidence="2 4" id="KW-0689">Ribosomal protein</keyword>
<keyword evidence="6" id="KW-0150">Chloroplast</keyword>
<geneLocation type="chloroplast" evidence="6"/>
<dbReference type="GO" id="GO:0070181">
    <property type="term" value="F:small ribosomal subunit rRNA binding"/>
    <property type="evidence" value="ECO:0007669"/>
    <property type="project" value="TreeGrafter"/>
</dbReference>
<reference evidence="6" key="1">
    <citation type="journal article" date="2018" name="Sci. Rep.">
        <title>Dynamic evolution of inverted repeats in Euglenophyta plastid genomes.</title>
        <authorList>
            <person name="Karnkowska A."/>
            <person name="Bennett M.S."/>
            <person name="Triemer R.E."/>
        </authorList>
    </citation>
    <scope>NUCLEOTIDE SEQUENCE</scope>
</reference>
<dbReference type="EMBL" id="MH898670">
    <property type="protein sequence ID" value="AYQ93504.1"/>
    <property type="molecule type" value="Genomic_DNA"/>
</dbReference>
<dbReference type="SUPFAM" id="SSF46911">
    <property type="entry name" value="Ribosomal protein S18"/>
    <property type="match status" value="1"/>
</dbReference>
<evidence type="ECO:0000313" key="6">
    <source>
        <dbReference type="EMBL" id="AYQ93504.1"/>
    </source>
</evidence>
<organism evidence="6">
    <name type="scientific">Discoplastis spathirhyncha</name>
    <dbReference type="NCBI Taxonomy" id="215771"/>
    <lineage>
        <taxon>Eukaryota</taxon>
        <taxon>Discoba</taxon>
        <taxon>Euglenozoa</taxon>
        <taxon>Euglenida</taxon>
        <taxon>Spirocuta</taxon>
        <taxon>Euglenophyceae</taxon>
        <taxon>Euglenales</taxon>
        <taxon>Phacaceae</taxon>
        <taxon>Discoplastis</taxon>
    </lineage>
</organism>
<name>A0A3G3LLA8_9EUGL</name>
<sequence length="68" mass="8038">MISLITVKFVYFNIDYKNIYLLRKYITTQGKILPRNLTKLTAKEHRLVVKSVKQSRILGLLPFINKEN</sequence>